<sequence>MEAYFHNDPRIEEWIDQITEKIFTVCLLSGVDSDAEFQRGSQIVTKVTSLLLGISMFPTEYLEDGLRQLLEQQLPDERVINNFPLFQDTMDKMLRDGMSKAMDTQPKEALNSTVSYAKENTKEVIREVLGENTGRPWETFNEENVIESVIPAVAIENAFHHDIQEGEFVVETEADTESNEEGPERLDLAVITMDSALDFERINDKRRNVELEMTEIDSISDDILCKLQVPDLDNRLRHVLNKVFPNGPVCWNLKVNNQTFLAQVEDILIYLHDPKHPCLVENFNKRGWKVFVCSAEDLSFPRRLERGIRQILRSGKNSTIV</sequence>
<dbReference type="Proteomes" id="UP000186102">
    <property type="component" value="Unassembled WGS sequence"/>
</dbReference>
<protein>
    <submittedName>
        <fullName evidence="1">Zn-finger domain associated with topoisomerase type I</fullName>
    </submittedName>
</protein>
<proteinExistence type="predicted"/>
<evidence type="ECO:0000313" key="2">
    <source>
        <dbReference type="Proteomes" id="UP000186102"/>
    </source>
</evidence>
<keyword evidence="1" id="KW-0413">Isomerase</keyword>
<accession>A0A1Q8R1R1</accession>
<organism evidence="1 2">
    <name type="scientific">Desulfosporosinus metallidurans</name>
    <dbReference type="NCBI Taxonomy" id="1888891"/>
    <lineage>
        <taxon>Bacteria</taxon>
        <taxon>Bacillati</taxon>
        <taxon>Bacillota</taxon>
        <taxon>Clostridia</taxon>
        <taxon>Eubacteriales</taxon>
        <taxon>Desulfitobacteriaceae</taxon>
        <taxon>Desulfosporosinus</taxon>
    </lineage>
</organism>
<gene>
    <name evidence="1" type="ORF">DSOL_0303</name>
</gene>
<dbReference type="GO" id="GO:0016853">
    <property type="term" value="F:isomerase activity"/>
    <property type="evidence" value="ECO:0007669"/>
    <property type="project" value="UniProtKB-KW"/>
</dbReference>
<reference evidence="1 2" key="1">
    <citation type="submission" date="2016-09" db="EMBL/GenBank/DDBJ databases">
        <title>Complete genome of Desulfosporosinus sp. OL.</title>
        <authorList>
            <person name="Mardanov A."/>
            <person name="Beletsky A."/>
            <person name="Panova A."/>
            <person name="Karnachuk O."/>
            <person name="Ravin N."/>
        </authorList>
    </citation>
    <scope>NUCLEOTIDE SEQUENCE [LARGE SCALE GENOMIC DNA]</scope>
    <source>
        <strain evidence="1 2">OL</strain>
    </source>
</reference>
<name>A0A1Q8R1R1_9FIRM</name>
<keyword evidence="2" id="KW-1185">Reference proteome</keyword>
<dbReference type="AlphaFoldDB" id="A0A1Q8R1R1"/>
<dbReference type="STRING" id="1888891.DSOL_0303"/>
<comment type="caution">
    <text evidence="1">The sequence shown here is derived from an EMBL/GenBank/DDBJ whole genome shotgun (WGS) entry which is preliminary data.</text>
</comment>
<evidence type="ECO:0000313" key="1">
    <source>
        <dbReference type="EMBL" id="OLN33593.1"/>
    </source>
</evidence>
<dbReference type="RefSeq" id="WP_075363136.1">
    <property type="nucleotide sequence ID" value="NZ_MLBF01000002.1"/>
</dbReference>
<dbReference type="EMBL" id="MLBF01000002">
    <property type="protein sequence ID" value="OLN33593.1"/>
    <property type="molecule type" value="Genomic_DNA"/>
</dbReference>
<dbReference type="OrthoDB" id="1793045at2"/>